<sequence>MSRWQPCKRKLFIKRLRALGFTWPSSGTRHQFMIYEEHRLTIPSNDEYSVPQLRFMLHEIEHILQRNVSIDEWNTL</sequence>
<evidence type="ECO:0000313" key="1">
    <source>
        <dbReference type="EMBL" id="GAK54555.1"/>
    </source>
</evidence>
<name>A0A081BT24_9BACT</name>
<dbReference type="STRING" id="1499966.U14_05842"/>
<dbReference type="EMBL" id="DF820461">
    <property type="protein sequence ID" value="GAK54555.1"/>
    <property type="molecule type" value="Genomic_DNA"/>
</dbReference>
<evidence type="ECO:0000313" key="2">
    <source>
        <dbReference type="Proteomes" id="UP000030700"/>
    </source>
</evidence>
<protein>
    <recommendedName>
        <fullName evidence="3">YcfA family protein</fullName>
    </recommendedName>
</protein>
<keyword evidence="2" id="KW-1185">Reference proteome</keyword>
<organism evidence="1">
    <name type="scientific">Candidatus Moduliflexus flocculans</name>
    <dbReference type="NCBI Taxonomy" id="1499966"/>
    <lineage>
        <taxon>Bacteria</taxon>
        <taxon>Candidatus Moduliflexota</taxon>
        <taxon>Candidatus Moduliflexia</taxon>
        <taxon>Candidatus Moduliflexales</taxon>
        <taxon>Candidatus Moduliflexaceae</taxon>
    </lineage>
</organism>
<gene>
    <name evidence="1" type="ORF">U14_05842</name>
</gene>
<dbReference type="AlphaFoldDB" id="A0A081BT24"/>
<dbReference type="Proteomes" id="UP000030700">
    <property type="component" value="Unassembled WGS sequence"/>
</dbReference>
<dbReference type="SUPFAM" id="SSF54786">
    <property type="entry name" value="YcfA/nrd intein domain"/>
    <property type="match status" value="1"/>
</dbReference>
<proteinExistence type="predicted"/>
<reference evidence="1" key="1">
    <citation type="journal article" date="2015" name="PeerJ">
        <title>First genomic representation of candidate bacterial phylum KSB3 points to enhanced environmental sensing as a trigger of wastewater bulking.</title>
        <authorList>
            <person name="Sekiguchi Y."/>
            <person name="Ohashi A."/>
            <person name="Parks D.H."/>
            <person name="Yamauchi T."/>
            <person name="Tyson G.W."/>
            <person name="Hugenholtz P."/>
        </authorList>
    </citation>
    <scope>NUCLEOTIDE SEQUENCE [LARGE SCALE GENOMIC DNA]</scope>
</reference>
<dbReference type="HOGENOM" id="CLU_164851_9_0_0"/>
<evidence type="ECO:0008006" key="3">
    <source>
        <dbReference type="Google" id="ProtNLM"/>
    </source>
</evidence>
<accession>A0A081BT24</accession>